<feature type="transmembrane region" description="Helical" evidence="1">
    <location>
        <begin position="250"/>
        <end position="270"/>
    </location>
</feature>
<name>A0ABR8BKZ0_9NOSO</name>
<gene>
    <name evidence="2" type="ORF">H6G14_26250</name>
</gene>
<protein>
    <recommendedName>
        <fullName evidence="4">NAD/NADP transhydrogenase beta subunit</fullName>
    </recommendedName>
</protein>
<keyword evidence="1" id="KW-1133">Transmembrane helix</keyword>
<comment type="caution">
    <text evidence="2">The sequence shown here is derived from an EMBL/GenBank/DDBJ whole genome shotgun (WGS) entry which is preliminary data.</text>
</comment>
<dbReference type="EMBL" id="JACJQL010000063">
    <property type="protein sequence ID" value="MBD2254742.1"/>
    <property type="molecule type" value="Genomic_DNA"/>
</dbReference>
<reference evidence="2 3" key="1">
    <citation type="journal article" date="2020" name="ISME J.">
        <title>Comparative genomics reveals insights into cyanobacterial evolution and habitat adaptation.</title>
        <authorList>
            <person name="Chen M.Y."/>
            <person name="Teng W.K."/>
            <person name="Zhao L."/>
            <person name="Hu C.X."/>
            <person name="Zhou Y.K."/>
            <person name="Han B.P."/>
            <person name="Song L.R."/>
            <person name="Shu W.S."/>
        </authorList>
    </citation>
    <scope>NUCLEOTIDE SEQUENCE [LARGE SCALE GENOMIC DNA]</scope>
    <source>
        <strain evidence="2 3">FACHB-3921</strain>
    </source>
</reference>
<evidence type="ECO:0000313" key="2">
    <source>
        <dbReference type="EMBL" id="MBD2254742.1"/>
    </source>
</evidence>
<evidence type="ECO:0000313" key="3">
    <source>
        <dbReference type="Proteomes" id="UP000621307"/>
    </source>
</evidence>
<proteinExistence type="predicted"/>
<evidence type="ECO:0000256" key="1">
    <source>
        <dbReference type="SAM" id="Phobius"/>
    </source>
</evidence>
<keyword evidence="1" id="KW-0472">Membrane</keyword>
<feature type="transmembrane region" description="Helical" evidence="1">
    <location>
        <begin position="276"/>
        <end position="300"/>
    </location>
</feature>
<evidence type="ECO:0008006" key="4">
    <source>
        <dbReference type="Google" id="ProtNLM"/>
    </source>
</evidence>
<feature type="transmembrane region" description="Helical" evidence="1">
    <location>
        <begin position="312"/>
        <end position="339"/>
    </location>
</feature>
<keyword evidence="1" id="KW-0812">Transmembrane</keyword>
<dbReference type="RefSeq" id="WP_190571122.1">
    <property type="nucleotide sequence ID" value="NZ_JACJQL010000063.1"/>
</dbReference>
<organism evidence="2 3">
    <name type="scientific">Nostoc parmelioides FACHB-3921</name>
    <dbReference type="NCBI Taxonomy" id="2692909"/>
    <lineage>
        <taxon>Bacteria</taxon>
        <taxon>Bacillati</taxon>
        <taxon>Cyanobacteriota</taxon>
        <taxon>Cyanophyceae</taxon>
        <taxon>Nostocales</taxon>
        <taxon>Nostocaceae</taxon>
        <taxon>Nostoc</taxon>
    </lineage>
</organism>
<dbReference type="Proteomes" id="UP000621307">
    <property type="component" value="Unassembled WGS sequence"/>
</dbReference>
<accession>A0ABR8BKZ0</accession>
<feature type="transmembrane region" description="Helical" evidence="1">
    <location>
        <begin position="46"/>
        <end position="67"/>
    </location>
</feature>
<keyword evidence="3" id="KW-1185">Reference proteome</keyword>
<sequence length="374" mass="39891">MLIYLLSQIPGGVISNDNLADRAAQVSLGVAQGFNELWQEVIGGQLYGSLCTVGTLFALTTLGFYILEWTKQVLNNEEQRAFSSFIWPLIIATLLANNGQLLGRTTVAIKDYINNVNNYVLTRTAVGVDLRAAYSKAMGVAAVRAAIGREIEACRTSQLSPSETVQCLEQAKQSLSQQYPQYFRANGPFAWLIDRIDRIVRAPQEAIQSGANPIQVLLSPFSAFVGSVVAENITNILVGLSGAYQWGIELTMLLTAYLGPLAVGGSLLPYGAKPMLAWLTGYFSVGLAKLSFNIIAGFAAELIANSRADQPLFFLFTIGIFAPALATGLAAGGGISLLMQINKAADEAKNFAKDVAVTVVTGGAGGVAKFIRPK</sequence>